<evidence type="ECO:0000313" key="2">
    <source>
        <dbReference type="EMBL" id="RKO67530.1"/>
    </source>
</evidence>
<dbReference type="Proteomes" id="UP000271256">
    <property type="component" value="Unassembled WGS sequence"/>
</dbReference>
<dbReference type="PROSITE" id="PS51257">
    <property type="entry name" value="PROKAR_LIPOPROTEIN"/>
    <property type="match status" value="1"/>
</dbReference>
<dbReference type="Gene3D" id="3.40.190.10">
    <property type="entry name" value="Periplasmic binding protein-like II"/>
    <property type="match status" value="1"/>
</dbReference>
<protein>
    <submittedName>
        <fullName evidence="2">Tripartite tricarboxylate transporter substrate binding protein</fullName>
    </submittedName>
</protein>
<dbReference type="Gene3D" id="3.40.190.150">
    <property type="entry name" value="Bordetella uptake gene, domain 1"/>
    <property type="match status" value="1"/>
</dbReference>
<dbReference type="OrthoDB" id="8880247at2"/>
<comment type="caution">
    <text evidence="2">The sequence shown here is derived from an EMBL/GenBank/DDBJ whole genome shotgun (WGS) entry which is preliminary data.</text>
</comment>
<dbReference type="PANTHER" id="PTHR42928">
    <property type="entry name" value="TRICARBOXYLATE-BINDING PROTEIN"/>
    <property type="match status" value="1"/>
</dbReference>
<keyword evidence="3" id="KW-1185">Reference proteome</keyword>
<name>A0A494X3P3_9FIRM</name>
<reference evidence="2 3" key="1">
    <citation type="submission" date="2018-10" db="EMBL/GenBank/DDBJ databases">
        <authorList>
            <person name="Grouzdev D.S."/>
            <person name="Krutkina M.S."/>
            <person name="Tourova T.P."/>
            <person name="Nazina T.N."/>
        </authorList>
    </citation>
    <scope>NUCLEOTIDE SEQUENCE [LARGE SCALE GENOMIC DNA]</scope>
    <source>
        <strain evidence="2 3">435</strain>
    </source>
</reference>
<gene>
    <name evidence="2" type="ORF">D7024_11550</name>
</gene>
<evidence type="ECO:0000256" key="1">
    <source>
        <dbReference type="ARBA" id="ARBA00006987"/>
    </source>
</evidence>
<dbReference type="CDD" id="cd07012">
    <property type="entry name" value="PBP2_Bug_TTT"/>
    <property type="match status" value="1"/>
</dbReference>
<dbReference type="EMBL" id="RBWE01000001">
    <property type="protein sequence ID" value="RKO67530.1"/>
    <property type="molecule type" value="Genomic_DNA"/>
</dbReference>
<accession>A0A494X3P3</accession>
<dbReference type="AlphaFoldDB" id="A0A494X3P3"/>
<organism evidence="2 3">
    <name type="scientific">Desulfofundulus salinus</name>
    <dbReference type="NCBI Taxonomy" id="2419843"/>
    <lineage>
        <taxon>Bacteria</taxon>
        <taxon>Bacillati</taxon>
        <taxon>Bacillota</taxon>
        <taxon>Clostridia</taxon>
        <taxon>Eubacteriales</taxon>
        <taxon>Peptococcaceae</taxon>
        <taxon>Desulfofundulus</taxon>
    </lineage>
</organism>
<dbReference type="InterPro" id="IPR042100">
    <property type="entry name" value="Bug_dom1"/>
</dbReference>
<proteinExistence type="inferred from homology"/>
<dbReference type="Pfam" id="PF03401">
    <property type="entry name" value="TctC"/>
    <property type="match status" value="1"/>
</dbReference>
<comment type="similarity">
    <text evidence="1">Belongs to the UPF0065 (bug) family.</text>
</comment>
<dbReference type="RefSeq" id="WP_121451940.1">
    <property type="nucleotide sequence ID" value="NZ_RBWE01000001.1"/>
</dbReference>
<dbReference type="InterPro" id="IPR005064">
    <property type="entry name" value="BUG"/>
</dbReference>
<sequence>MKVERKIKILLVSMLVLVFALVAGCGQKTSSDGKSQGAASDRFPNKPITLICPYDAGGGSDQVTRFLASIAEKELGVPINVVNMPGGSGATGYAELTKREPDGYTLCTTTSTIVTHKLLGNLDVNHRDYELVFGYNYEPAAIGVNASRGWNTLEDFVKYCKENPGKVSMGTSAFGGIWNIATHAAMPVLGVQWNVVPAGGGGAQPVVQAAGGKIDAVTASPLEMNAQVQAGKLKILAVMSDERLESFPDIPTFKELGYDLSVTTTRAIIAPKGTPQDRIKVLYEAFAKAAASQKYKDFLKTQGSGWMSEDGEAMLKYYDEQEKEFEKILKQK</sequence>
<evidence type="ECO:0000313" key="3">
    <source>
        <dbReference type="Proteomes" id="UP000271256"/>
    </source>
</evidence>
<dbReference type="PANTHER" id="PTHR42928:SF5">
    <property type="entry name" value="BLR1237 PROTEIN"/>
    <property type="match status" value="1"/>
</dbReference>
<dbReference type="SUPFAM" id="SSF53850">
    <property type="entry name" value="Periplasmic binding protein-like II"/>
    <property type="match status" value="1"/>
</dbReference>
<dbReference type="PIRSF" id="PIRSF017082">
    <property type="entry name" value="YflP"/>
    <property type="match status" value="1"/>
</dbReference>